<evidence type="ECO:0000313" key="2">
    <source>
        <dbReference type="Proteomes" id="UP000585681"/>
    </source>
</evidence>
<dbReference type="PANTHER" id="PTHR12475">
    <property type="match status" value="1"/>
</dbReference>
<dbReference type="RefSeq" id="WP_054537684.1">
    <property type="nucleotide sequence ID" value="NZ_JACIEQ010000001.1"/>
</dbReference>
<protein>
    <submittedName>
        <fullName evidence="1">Acyl-CoA thioesterase FadM</fullName>
    </submittedName>
</protein>
<comment type="caution">
    <text evidence="1">The sequence shown here is derived from an EMBL/GenBank/DDBJ whole genome shotgun (WGS) entry which is preliminary data.</text>
</comment>
<dbReference type="SUPFAM" id="SSF54637">
    <property type="entry name" value="Thioesterase/thiol ester dehydrase-isomerase"/>
    <property type="match status" value="1"/>
</dbReference>
<dbReference type="Gene3D" id="3.10.129.10">
    <property type="entry name" value="Hotdog Thioesterase"/>
    <property type="match status" value="1"/>
</dbReference>
<proteinExistence type="predicted"/>
<organism evidence="1 2">
    <name type="scientific">Actibacterium naphthalenivorans</name>
    <dbReference type="NCBI Taxonomy" id="1614693"/>
    <lineage>
        <taxon>Bacteria</taxon>
        <taxon>Pseudomonadati</taxon>
        <taxon>Pseudomonadota</taxon>
        <taxon>Alphaproteobacteria</taxon>
        <taxon>Rhodobacterales</taxon>
        <taxon>Roseobacteraceae</taxon>
        <taxon>Actibacterium</taxon>
    </lineage>
</organism>
<dbReference type="AlphaFoldDB" id="A0A840C8N9"/>
<evidence type="ECO:0000313" key="1">
    <source>
        <dbReference type="EMBL" id="MBB4021440.1"/>
    </source>
</evidence>
<accession>A0A840C8N9</accession>
<dbReference type="EMBL" id="JACIEQ010000001">
    <property type="protein sequence ID" value="MBB4021440.1"/>
    <property type="molecule type" value="Genomic_DNA"/>
</dbReference>
<gene>
    <name evidence="1" type="ORF">GGR17_001231</name>
</gene>
<keyword evidence="2" id="KW-1185">Reference proteome</keyword>
<dbReference type="CDD" id="cd00586">
    <property type="entry name" value="4HBT"/>
    <property type="match status" value="1"/>
</dbReference>
<reference evidence="1" key="1">
    <citation type="submission" date="2020-08" db="EMBL/GenBank/DDBJ databases">
        <title>Genomic Encyclopedia of Type Strains, Phase IV (KMG-IV): sequencing the most valuable type-strain genomes for metagenomic binning, comparative biology and taxonomic classification.</title>
        <authorList>
            <person name="Goeker M."/>
        </authorList>
    </citation>
    <scope>NUCLEOTIDE SEQUENCE [LARGE SCALE GENOMIC DNA]</scope>
    <source>
        <strain evidence="1">DSM 105040</strain>
    </source>
</reference>
<dbReference type="Pfam" id="PF13279">
    <property type="entry name" value="4HBT_2"/>
    <property type="match status" value="1"/>
</dbReference>
<name>A0A840C8N9_9RHOB</name>
<dbReference type="Proteomes" id="UP000585681">
    <property type="component" value="Unassembled WGS sequence"/>
</dbReference>
<dbReference type="InterPro" id="IPR051490">
    <property type="entry name" value="THEM6_lcsJ_thioesterase"/>
</dbReference>
<sequence length="176" mass="20411">MYPFLRLFKEMMVHRNGPALPLWGTHVSYHVCWPWDIDPWRELNNGRTLTLYDLGRLPAAARAGLVAVLRQKRWGMTMAGVSVRYRRRVRLFDKIEMRTRFVGWDARFLYVEQSMWKADECTSHALYRVAVTDANGIVAPARVLAAMGEDTIPPEMPGWVTAWIAAEAERPWPPQR</sequence>
<dbReference type="InterPro" id="IPR029069">
    <property type="entry name" value="HotDog_dom_sf"/>
</dbReference>
<dbReference type="PANTHER" id="PTHR12475:SF4">
    <property type="entry name" value="PROTEIN THEM6"/>
    <property type="match status" value="1"/>
</dbReference>